<keyword evidence="3 5" id="KW-0371">Homeobox</keyword>
<evidence type="ECO:0000256" key="2">
    <source>
        <dbReference type="ARBA" id="ARBA00023125"/>
    </source>
</evidence>
<dbReference type="SMART" id="SM00389">
    <property type="entry name" value="HOX"/>
    <property type="match status" value="1"/>
</dbReference>
<accession>A0A498SD73</accession>
<feature type="region of interest" description="Disordered" evidence="7">
    <location>
        <begin position="101"/>
        <end position="140"/>
    </location>
</feature>
<feature type="region of interest" description="Disordered" evidence="7">
    <location>
        <begin position="30"/>
        <end position="55"/>
    </location>
</feature>
<dbReference type="Gene3D" id="1.10.10.60">
    <property type="entry name" value="Homeodomain-like"/>
    <property type="match status" value="1"/>
</dbReference>
<dbReference type="Pfam" id="PF00046">
    <property type="entry name" value="Homeodomain"/>
    <property type="match status" value="1"/>
</dbReference>
<keyword evidence="2 5" id="KW-0238">DNA-binding</keyword>
<evidence type="ECO:0000313" key="9">
    <source>
        <dbReference type="EMBL" id="VBB27727.1"/>
    </source>
</evidence>
<dbReference type="PANTHER" id="PTHR24329">
    <property type="entry name" value="HOMEOBOX PROTEIN ARISTALESS"/>
    <property type="match status" value="1"/>
</dbReference>
<organism evidence="9 10">
    <name type="scientific">Acanthocheilonema viteae</name>
    <name type="common">Filarial nematode worm</name>
    <name type="synonym">Dipetalonema viteae</name>
    <dbReference type="NCBI Taxonomy" id="6277"/>
    <lineage>
        <taxon>Eukaryota</taxon>
        <taxon>Metazoa</taxon>
        <taxon>Ecdysozoa</taxon>
        <taxon>Nematoda</taxon>
        <taxon>Chromadorea</taxon>
        <taxon>Rhabditida</taxon>
        <taxon>Spirurina</taxon>
        <taxon>Spiruromorpha</taxon>
        <taxon>Filarioidea</taxon>
        <taxon>Onchocercidae</taxon>
        <taxon>Acanthocheilonema</taxon>
    </lineage>
</organism>
<dbReference type="GO" id="GO:0000977">
    <property type="term" value="F:RNA polymerase II transcription regulatory region sequence-specific DNA binding"/>
    <property type="evidence" value="ECO:0007669"/>
    <property type="project" value="TreeGrafter"/>
</dbReference>
<sequence length="266" mass="29463">MVSNGPYHPYNIFGPQPSFTYSSTSVFPGYLNPSSTNPTTSDQNRKATGRRERTTFNPMQLSYLESVFKQTHYPDVYYREQIAEKIGLQESRIQVWFKNRRAKDRQQKRMMQVRHNHDRCSNHTETPPPEPNKGESNAQKSISPLVIPGSAEFNLKTGSSSGNTMKEEYQLKAVCPTHPANLAGWSSAYSLGAQPAAAYMPGASHTHAACGFNLSGTGAPPYYPYQSDIYNPYAQSNAAAAAAAAATYSYPQMFNSLNNDLQRPGN</sequence>
<feature type="domain" description="Homeobox" evidence="8">
    <location>
        <begin position="47"/>
        <end position="107"/>
    </location>
</feature>
<dbReference type="FunFam" id="1.10.10.60:FF:000679">
    <property type="entry name" value="Homeobox protein aristaless"/>
    <property type="match status" value="1"/>
</dbReference>
<keyword evidence="10" id="KW-1185">Reference proteome</keyword>
<evidence type="ECO:0000256" key="1">
    <source>
        <dbReference type="ARBA" id="ARBA00004123"/>
    </source>
</evidence>
<dbReference type="Proteomes" id="UP000276991">
    <property type="component" value="Unassembled WGS sequence"/>
</dbReference>
<keyword evidence="4 5" id="KW-0539">Nucleus</keyword>
<dbReference type="EMBL" id="UPTC01000275">
    <property type="protein sequence ID" value="VBB27727.1"/>
    <property type="molecule type" value="Genomic_DNA"/>
</dbReference>
<evidence type="ECO:0000256" key="3">
    <source>
        <dbReference type="ARBA" id="ARBA00023155"/>
    </source>
</evidence>
<name>A0A498SD73_ACAVI</name>
<evidence type="ECO:0000256" key="4">
    <source>
        <dbReference type="ARBA" id="ARBA00023242"/>
    </source>
</evidence>
<dbReference type="PROSITE" id="PS00027">
    <property type="entry name" value="HOMEOBOX_1"/>
    <property type="match status" value="1"/>
</dbReference>
<dbReference type="GO" id="GO:0000981">
    <property type="term" value="F:DNA-binding transcription factor activity, RNA polymerase II-specific"/>
    <property type="evidence" value="ECO:0007669"/>
    <property type="project" value="InterPro"/>
</dbReference>
<reference evidence="9 10" key="1">
    <citation type="submission" date="2018-08" db="EMBL/GenBank/DDBJ databases">
        <authorList>
            <person name="Laetsch R D."/>
            <person name="Stevens L."/>
            <person name="Kumar S."/>
            <person name="Blaxter L. M."/>
        </authorList>
    </citation>
    <scope>NUCLEOTIDE SEQUENCE [LARGE SCALE GENOMIC DNA]</scope>
</reference>
<evidence type="ECO:0000256" key="5">
    <source>
        <dbReference type="PROSITE-ProRule" id="PRU00108"/>
    </source>
</evidence>
<dbReference type="STRING" id="6277.A0A498SD73"/>
<dbReference type="CDD" id="cd00086">
    <property type="entry name" value="homeodomain"/>
    <property type="match status" value="1"/>
</dbReference>
<dbReference type="GO" id="GO:0005634">
    <property type="term" value="C:nucleus"/>
    <property type="evidence" value="ECO:0007669"/>
    <property type="project" value="UniProtKB-SubCell"/>
</dbReference>
<dbReference type="InterPro" id="IPR009057">
    <property type="entry name" value="Homeodomain-like_sf"/>
</dbReference>
<dbReference type="OrthoDB" id="6159439at2759"/>
<evidence type="ECO:0000256" key="7">
    <source>
        <dbReference type="SAM" id="MobiDB-lite"/>
    </source>
</evidence>
<dbReference type="PANTHER" id="PTHR24329:SF543">
    <property type="entry name" value="FI01017P-RELATED"/>
    <property type="match status" value="1"/>
</dbReference>
<dbReference type="InterPro" id="IPR017970">
    <property type="entry name" value="Homeobox_CS"/>
</dbReference>
<feature type="compositionally biased region" description="Basic residues" evidence="7">
    <location>
        <begin position="101"/>
        <end position="117"/>
    </location>
</feature>
<feature type="compositionally biased region" description="Basic and acidic residues" evidence="7">
    <location>
        <begin position="43"/>
        <end position="54"/>
    </location>
</feature>
<evidence type="ECO:0000259" key="8">
    <source>
        <dbReference type="PROSITE" id="PS50071"/>
    </source>
</evidence>
<proteinExistence type="predicted"/>
<dbReference type="InterPro" id="IPR050649">
    <property type="entry name" value="Paired_Homeobox_TFs"/>
</dbReference>
<dbReference type="InterPro" id="IPR001356">
    <property type="entry name" value="HD"/>
</dbReference>
<evidence type="ECO:0000256" key="6">
    <source>
        <dbReference type="RuleBase" id="RU000682"/>
    </source>
</evidence>
<feature type="DNA-binding region" description="Homeobox" evidence="5">
    <location>
        <begin position="49"/>
        <end position="108"/>
    </location>
</feature>
<comment type="subcellular location">
    <subcellularLocation>
        <location evidence="1 5 6">Nucleus</location>
    </subcellularLocation>
</comment>
<evidence type="ECO:0000313" key="10">
    <source>
        <dbReference type="Proteomes" id="UP000276991"/>
    </source>
</evidence>
<gene>
    <name evidence="9" type="ORF">NAV_LOCUS2557</name>
</gene>
<protein>
    <recommendedName>
        <fullName evidence="8">Homeobox domain-containing protein</fullName>
    </recommendedName>
</protein>
<dbReference type="AlphaFoldDB" id="A0A498SD73"/>
<dbReference type="GO" id="GO:0030182">
    <property type="term" value="P:neuron differentiation"/>
    <property type="evidence" value="ECO:0007669"/>
    <property type="project" value="UniProtKB-ARBA"/>
</dbReference>
<feature type="compositionally biased region" description="Polar residues" evidence="7">
    <location>
        <begin position="30"/>
        <end position="42"/>
    </location>
</feature>
<dbReference type="SUPFAM" id="SSF46689">
    <property type="entry name" value="Homeodomain-like"/>
    <property type="match status" value="1"/>
</dbReference>
<dbReference type="PROSITE" id="PS50071">
    <property type="entry name" value="HOMEOBOX_2"/>
    <property type="match status" value="1"/>
</dbReference>